<gene>
    <name evidence="3" type="ORF">ANN_22554</name>
</gene>
<protein>
    <recommendedName>
        <fullName evidence="2">HTH psq-type domain-containing protein</fullName>
    </recommendedName>
</protein>
<dbReference type="EMBL" id="JAJSOF020000033">
    <property type="protein sequence ID" value="KAJ4430338.1"/>
    <property type="molecule type" value="Genomic_DNA"/>
</dbReference>
<comment type="subcellular location">
    <subcellularLocation>
        <location evidence="1">Nucleus</location>
    </subcellularLocation>
</comment>
<evidence type="ECO:0000259" key="2">
    <source>
        <dbReference type="Pfam" id="PF05225"/>
    </source>
</evidence>
<sequence>MTTRQARKAKGVYGKWKEENLQLALIAISEGVGVNEAARSYNIPSATLKRYNKRKDAKIRQPAHPLDLPQEVENYLVTHLLQLEKCSMAYEIAEKNKLATRFNKETESAGKEWFSGFMKRHPELSLRQPEATSLARASGFNRVVVGKFFDTLDQLVDQHKLTAARIFNMDETSHTVVQRQEKILAQRGKHQVGAISSCERGQNVTGVYAMSASGFFVPPILIYDRKK</sequence>
<proteinExistence type="predicted"/>
<name>A0ABQ8S8Q3_PERAM</name>
<feature type="domain" description="HTH psq-type" evidence="2">
    <location>
        <begin position="17"/>
        <end position="55"/>
    </location>
</feature>
<organism evidence="3 4">
    <name type="scientific">Periplaneta americana</name>
    <name type="common">American cockroach</name>
    <name type="synonym">Blatta americana</name>
    <dbReference type="NCBI Taxonomy" id="6978"/>
    <lineage>
        <taxon>Eukaryota</taxon>
        <taxon>Metazoa</taxon>
        <taxon>Ecdysozoa</taxon>
        <taxon>Arthropoda</taxon>
        <taxon>Hexapoda</taxon>
        <taxon>Insecta</taxon>
        <taxon>Pterygota</taxon>
        <taxon>Neoptera</taxon>
        <taxon>Polyneoptera</taxon>
        <taxon>Dictyoptera</taxon>
        <taxon>Blattodea</taxon>
        <taxon>Blattoidea</taxon>
        <taxon>Blattidae</taxon>
        <taxon>Blattinae</taxon>
        <taxon>Periplaneta</taxon>
    </lineage>
</organism>
<comment type="caution">
    <text evidence="3">The sequence shown here is derived from an EMBL/GenBank/DDBJ whole genome shotgun (WGS) entry which is preliminary data.</text>
</comment>
<reference evidence="3 4" key="1">
    <citation type="journal article" date="2022" name="Allergy">
        <title>Genome assembly and annotation of Periplaneta americana reveal a comprehensive cockroach allergen profile.</title>
        <authorList>
            <person name="Wang L."/>
            <person name="Xiong Q."/>
            <person name="Saelim N."/>
            <person name="Wang L."/>
            <person name="Nong W."/>
            <person name="Wan A.T."/>
            <person name="Shi M."/>
            <person name="Liu X."/>
            <person name="Cao Q."/>
            <person name="Hui J.H.L."/>
            <person name="Sookrung N."/>
            <person name="Leung T.F."/>
            <person name="Tungtrongchitr A."/>
            <person name="Tsui S.K.W."/>
        </authorList>
    </citation>
    <scope>NUCLEOTIDE SEQUENCE [LARGE SCALE GENOMIC DNA]</scope>
    <source>
        <strain evidence="3">PWHHKU_190912</strain>
    </source>
</reference>
<dbReference type="Proteomes" id="UP001148838">
    <property type="component" value="Unassembled WGS sequence"/>
</dbReference>
<dbReference type="Gene3D" id="1.10.10.60">
    <property type="entry name" value="Homeodomain-like"/>
    <property type="match status" value="1"/>
</dbReference>
<dbReference type="Pfam" id="PF05225">
    <property type="entry name" value="HTH_psq"/>
    <property type="match status" value="1"/>
</dbReference>
<evidence type="ECO:0000256" key="1">
    <source>
        <dbReference type="ARBA" id="ARBA00004123"/>
    </source>
</evidence>
<accession>A0ABQ8S8Q3</accession>
<dbReference type="InterPro" id="IPR007889">
    <property type="entry name" value="HTH_Psq"/>
</dbReference>
<keyword evidence="4" id="KW-1185">Reference proteome</keyword>
<evidence type="ECO:0000313" key="3">
    <source>
        <dbReference type="EMBL" id="KAJ4430338.1"/>
    </source>
</evidence>
<evidence type="ECO:0000313" key="4">
    <source>
        <dbReference type="Proteomes" id="UP001148838"/>
    </source>
</evidence>
<dbReference type="InterPro" id="IPR009057">
    <property type="entry name" value="Homeodomain-like_sf"/>
</dbReference>
<dbReference type="SUPFAM" id="SSF46689">
    <property type="entry name" value="Homeodomain-like"/>
    <property type="match status" value="1"/>
</dbReference>